<dbReference type="InterPro" id="IPR046953">
    <property type="entry name" value="Spore_GerAC-like_C"/>
</dbReference>
<evidence type="ECO:0000259" key="8">
    <source>
        <dbReference type="Pfam" id="PF05504"/>
    </source>
</evidence>
<protein>
    <submittedName>
        <fullName evidence="10">Ger(X)C family spore germination protein</fullName>
    </submittedName>
</protein>
<sequence length="401" mass="45732">MKGKVVTLLLVCLFILPGCWDITEIEEIGFVLATALDPLDDEEVIEKYERETGRPVPKGMFQLTNHVVIPGQIEGGGEEGGSGGVPFFNIRSAGMTSFKNSRNFAARRSRKMNSQHLKVVIINEELAREGIIKHLIDLFIRDHEMRRDVLVLISEGKGYEILENKLPLETTPALSINMISDNAGRSHKTPPQKFIGELINNIISDQSYIVPRIVQTEEFNVAGAAVFLGKENKMVGWLGEYDVQGYGWVTSEIENEIVEAFYGSEQSPFVYETDSADNQIRYKHEEGKDVFDITIKTEGFFVDNWIESIDLDSQETIRKLEEAVAKEIERQANKVIEKMQTEFHTDIFKLHEQVKINNYSYWQEIKDHWDGNGGAFSQAEIHVEAKVKIRHHMTIEQLEQK</sequence>
<dbReference type="InterPro" id="IPR038501">
    <property type="entry name" value="Spore_GerAC_C_sf"/>
</dbReference>
<evidence type="ECO:0000256" key="5">
    <source>
        <dbReference type="ARBA" id="ARBA00023136"/>
    </source>
</evidence>
<keyword evidence="6" id="KW-0564">Palmitate</keyword>
<evidence type="ECO:0000256" key="3">
    <source>
        <dbReference type="ARBA" id="ARBA00022544"/>
    </source>
</evidence>
<comment type="subcellular location">
    <subcellularLocation>
        <location evidence="1">Membrane</location>
        <topology evidence="1">Lipid-anchor</topology>
    </subcellularLocation>
</comment>
<evidence type="ECO:0000259" key="9">
    <source>
        <dbReference type="Pfam" id="PF25198"/>
    </source>
</evidence>
<reference evidence="10 11" key="1">
    <citation type="submission" date="2024-09" db="EMBL/GenBank/DDBJ databases">
        <authorList>
            <person name="Sun Q."/>
            <person name="Mori K."/>
        </authorList>
    </citation>
    <scope>NUCLEOTIDE SEQUENCE [LARGE SCALE GENOMIC DNA]</scope>
    <source>
        <strain evidence="10 11">NCAIM B.02610</strain>
    </source>
</reference>
<dbReference type="PANTHER" id="PTHR35789:SF1">
    <property type="entry name" value="SPORE GERMINATION PROTEIN B3"/>
    <property type="match status" value="1"/>
</dbReference>
<evidence type="ECO:0000313" key="10">
    <source>
        <dbReference type="EMBL" id="MFC0471106.1"/>
    </source>
</evidence>
<keyword evidence="3" id="KW-0309">Germination</keyword>
<comment type="similarity">
    <text evidence="2">Belongs to the GerABKC lipoprotein family.</text>
</comment>
<name>A0ABV6KH02_9BACI</name>
<feature type="domain" description="Spore germination GerAC-like C-terminal" evidence="8">
    <location>
        <begin position="223"/>
        <end position="392"/>
    </location>
</feature>
<proteinExistence type="inferred from homology"/>
<evidence type="ECO:0000256" key="6">
    <source>
        <dbReference type="ARBA" id="ARBA00023139"/>
    </source>
</evidence>
<comment type="caution">
    <text evidence="10">The sequence shown here is derived from an EMBL/GenBank/DDBJ whole genome shotgun (WGS) entry which is preliminary data.</text>
</comment>
<keyword evidence="5" id="KW-0472">Membrane</keyword>
<dbReference type="EMBL" id="JBHLUX010000030">
    <property type="protein sequence ID" value="MFC0471106.1"/>
    <property type="molecule type" value="Genomic_DNA"/>
</dbReference>
<feature type="domain" description="Spore germination protein N-terminal" evidence="9">
    <location>
        <begin position="21"/>
        <end position="213"/>
    </location>
</feature>
<evidence type="ECO:0000256" key="7">
    <source>
        <dbReference type="ARBA" id="ARBA00023288"/>
    </source>
</evidence>
<dbReference type="Gene3D" id="3.30.300.210">
    <property type="entry name" value="Nutrient germinant receptor protein C, domain 3"/>
    <property type="match status" value="1"/>
</dbReference>
<dbReference type="RefSeq" id="WP_335958737.1">
    <property type="nucleotide sequence ID" value="NZ_JAXBLX010000002.1"/>
</dbReference>
<evidence type="ECO:0000256" key="1">
    <source>
        <dbReference type="ARBA" id="ARBA00004635"/>
    </source>
</evidence>
<accession>A0ABV6KH02</accession>
<evidence type="ECO:0000256" key="4">
    <source>
        <dbReference type="ARBA" id="ARBA00022729"/>
    </source>
</evidence>
<dbReference type="InterPro" id="IPR008844">
    <property type="entry name" value="Spore_GerAC-like"/>
</dbReference>
<evidence type="ECO:0000313" key="11">
    <source>
        <dbReference type="Proteomes" id="UP001589838"/>
    </source>
</evidence>
<dbReference type="Pfam" id="PF05504">
    <property type="entry name" value="Spore_GerAC"/>
    <property type="match status" value="1"/>
</dbReference>
<gene>
    <name evidence="10" type="ORF">ACFFHM_11585</name>
</gene>
<dbReference type="Proteomes" id="UP001589838">
    <property type="component" value="Unassembled WGS sequence"/>
</dbReference>
<dbReference type="InterPro" id="IPR057336">
    <property type="entry name" value="GerAC_N"/>
</dbReference>
<evidence type="ECO:0000256" key="2">
    <source>
        <dbReference type="ARBA" id="ARBA00007886"/>
    </source>
</evidence>
<dbReference type="PANTHER" id="PTHR35789">
    <property type="entry name" value="SPORE GERMINATION PROTEIN B3"/>
    <property type="match status" value="1"/>
</dbReference>
<dbReference type="NCBIfam" id="TIGR02887">
    <property type="entry name" value="spore_ger_x_C"/>
    <property type="match status" value="1"/>
</dbReference>
<organism evidence="10 11">
    <name type="scientific">Halalkalibacter kiskunsagensis</name>
    <dbReference type="NCBI Taxonomy" id="1548599"/>
    <lineage>
        <taxon>Bacteria</taxon>
        <taxon>Bacillati</taxon>
        <taxon>Bacillota</taxon>
        <taxon>Bacilli</taxon>
        <taxon>Bacillales</taxon>
        <taxon>Bacillaceae</taxon>
        <taxon>Halalkalibacter</taxon>
    </lineage>
</organism>
<dbReference type="Pfam" id="PF25198">
    <property type="entry name" value="Spore_GerAC_N"/>
    <property type="match status" value="1"/>
</dbReference>
<keyword evidence="7" id="KW-0449">Lipoprotein</keyword>
<keyword evidence="11" id="KW-1185">Reference proteome</keyword>
<keyword evidence="4" id="KW-0732">Signal</keyword>